<dbReference type="EMBL" id="LRRQ01000076">
    <property type="protein sequence ID" value="OAM89804.1"/>
    <property type="molecule type" value="Genomic_DNA"/>
</dbReference>
<dbReference type="AlphaFoldDB" id="A0A178IIT6"/>
<dbReference type="Proteomes" id="UP000078486">
    <property type="component" value="Unassembled WGS sequence"/>
</dbReference>
<keyword evidence="3 6" id="KW-0285">Flavoprotein</keyword>
<evidence type="ECO:0000256" key="2">
    <source>
        <dbReference type="ARBA" id="ARBA00007330"/>
    </source>
</evidence>
<keyword evidence="4" id="KW-0274">FAD</keyword>
<dbReference type="SUPFAM" id="SSF51905">
    <property type="entry name" value="FAD/NAD(P)-binding domain"/>
    <property type="match status" value="1"/>
</dbReference>
<comment type="catalytic activity">
    <reaction evidence="6">
        <text>a quinone + sn-glycerol 3-phosphate = dihydroxyacetone phosphate + a quinol</text>
        <dbReference type="Rhea" id="RHEA:18977"/>
        <dbReference type="ChEBI" id="CHEBI:24646"/>
        <dbReference type="ChEBI" id="CHEBI:57597"/>
        <dbReference type="ChEBI" id="CHEBI:57642"/>
        <dbReference type="ChEBI" id="CHEBI:132124"/>
        <dbReference type="EC" id="1.1.5.3"/>
    </reaction>
</comment>
<dbReference type="InterPro" id="IPR000447">
    <property type="entry name" value="G3P_DH_FAD-dep"/>
</dbReference>
<dbReference type="EC" id="1.1.5.3" evidence="6"/>
<evidence type="ECO:0000256" key="4">
    <source>
        <dbReference type="ARBA" id="ARBA00022827"/>
    </source>
</evidence>
<evidence type="ECO:0000313" key="8">
    <source>
        <dbReference type="EMBL" id="OAM89804.1"/>
    </source>
</evidence>
<dbReference type="Pfam" id="PF01266">
    <property type="entry name" value="DAO"/>
    <property type="match status" value="1"/>
</dbReference>
<dbReference type="RefSeq" id="WP_068770262.1">
    <property type="nucleotide sequence ID" value="NZ_CP109796.1"/>
</dbReference>
<protein>
    <recommendedName>
        <fullName evidence="6">Glycerol-3-phosphate dehydrogenase</fullName>
        <ecNumber evidence="6">1.1.5.3</ecNumber>
    </recommendedName>
</protein>
<dbReference type="GO" id="GO:0046168">
    <property type="term" value="P:glycerol-3-phosphate catabolic process"/>
    <property type="evidence" value="ECO:0007669"/>
    <property type="project" value="TreeGrafter"/>
</dbReference>
<dbReference type="InterPro" id="IPR038299">
    <property type="entry name" value="DAO_C_sf"/>
</dbReference>
<comment type="cofactor">
    <cofactor evidence="1 6">
        <name>FAD</name>
        <dbReference type="ChEBI" id="CHEBI:57692"/>
    </cofactor>
</comment>
<comment type="caution">
    <text evidence="8">The sequence shown here is derived from an EMBL/GenBank/DDBJ whole genome shotgun (WGS) entry which is preliminary data.</text>
</comment>
<dbReference type="PANTHER" id="PTHR11985:SF35">
    <property type="entry name" value="ANAEROBIC GLYCEROL-3-PHOSPHATE DEHYDROGENASE SUBUNIT A"/>
    <property type="match status" value="1"/>
</dbReference>
<dbReference type="GO" id="GO:0004368">
    <property type="term" value="F:glycerol-3-phosphate dehydrogenase (quinone) activity"/>
    <property type="evidence" value="ECO:0007669"/>
    <property type="project" value="UniProtKB-EC"/>
</dbReference>
<gene>
    <name evidence="8" type="ORF">AW736_10780</name>
</gene>
<evidence type="ECO:0000256" key="6">
    <source>
        <dbReference type="RuleBase" id="RU361217"/>
    </source>
</evidence>
<dbReference type="PROSITE" id="PS00978">
    <property type="entry name" value="FAD_G3PDH_2"/>
    <property type="match status" value="1"/>
</dbReference>
<evidence type="ECO:0000256" key="5">
    <source>
        <dbReference type="ARBA" id="ARBA00023002"/>
    </source>
</evidence>
<sequence>MSINITAKRQATFRRFAEKPLDLLVIGGGIVGSGVARDAAMRGLRTGLVDRYDFAYGTSSRSSRLLHGGLRYLEQGRVGLVHESSVEKKIVHAIAPHLGQPLGFIFPVYKINGRPLWQMRIGVKMYDLLCNGRNFKPSRGYTKNETLGKLPQINTAGLRGSVRYYDALTSDARLTLDTLRSAVRSGALISNYTRFTDAKRENGAWSCEIEDTLTGEKLALRARAILNAAGPWSEKIPHSAVKLRLTKGIHIVVDRKRVSVAEGEAVTMVEGKRILFLIPWGERLIIGTTDTDYDAKPENVRVDLEDIDYVLHTVNTTFPSVNLGRDDIISSWSGLRPLIANRDGTPSDTSRAHQIKNPVEGWWDIAGGKLTTYRLMAEQAVSQIVRHLKFAAKPCRTAKEPLLPADEAAPYSGIIPPAYGEAAVRHYVENEWAVSLADVMMRRTSWHYYLPDMPARAAEVAGWMAAAAGWPPARLAAELADYAKEAAKTYPASLTPV</sequence>
<dbReference type="STRING" id="1184151.AW736_10780"/>
<dbReference type="Gene3D" id="1.10.8.870">
    <property type="entry name" value="Alpha-glycerophosphate oxidase, cap domain"/>
    <property type="match status" value="1"/>
</dbReference>
<dbReference type="InterPro" id="IPR036188">
    <property type="entry name" value="FAD/NAD-bd_sf"/>
</dbReference>
<dbReference type="PROSITE" id="PS00977">
    <property type="entry name" value="FAD_G3PDH_1"/>
    <property type="match status" value="1"/>
</dbReference>
<dbReference type="Gene3D" id="3.50.50.60">
    <property type="entry name" value="FAD/NAD(P)-binding domain"/>
    <property type="match status" value="1"/>
</dbReference>
<dbReference type="Gene3D" id="3.30.9.10">
    <property type="entry name" value="D-Amino Acid Oxidase, subunit A, domain 2"/>
    <property type="match status" value="1"/>
</dbReference>
<feature type="domain" description="FAD dependent oxidoreductase" evidence="7">
    <location>
        <begin position="22"/>
        <end position="347"/>
    </location>
</feature>
<dbReference type="InterPro" id="IPR006076">
    <property type="entry name" value="FAD-dep_OxRdtase"/>
</dbReference>
<comment type="similarity">
    <text evidence="2 6">Belongs to the FAD-dependent glycerol-3-phosphate dehydrogenase family.</text>
</comment>
<keyword evidence="5 6" id="KW-0560">Oxidoreductase</keyword>
<organism evidence="8 9">
    <name type="scientific">Termitidicoccus mucosus</name>
    <dbReference type="NCBI Taxonomy" id="1184151"/>
    <lineage>
        <taxon>Bacteria</taxon>
        <taxon>Pseudomonadati</taxon>
        <taxon>Verrucomicrobiota</taxon>
        <taxon>Opitutia</taxon>
        <taxon>Opitutales</taxon>
        <taxon>Opitutaceae</taxon>
        <taxon>Termitidicoccus</taxon>
    </lineage>
</organism>
<evidence type="ECO:0000256" key="3">
    <source>
        <dbReference type="ARBA" id="ARBA00022630"/>
    </source>
</evidence>
<keyword evidence="9" id="KW-1185">Reference proteome</keyword>
<dbReference type="GO" id="GO:0009331">
    <property type="term" value="C:glycerol-3-phosphate dehydrogenase (FAD) complex"/>
    <property type="evidence" value="ECO:0007669"/>
    <property type="project" value="UniProtKB-UniRule"/>
</dbReference>
<dbReference type="PANTHER" id="PTHR11985">
    <property type="entry name" value="GLYCEROL-3-PHOSPHATE DEHYDROGENASE"/>
    <property type="match status" value="1"/>
</dbReference>
<reference evidence="8 9" key="1">
    <citation type="submission" date="2016-01" db="EMBL/GenBank/DDBJ databases">
        <title>High potential of lignocellulose degradation of a new Verrucomicrobia species.</title>
        <authorList>
            <person name="Wang Y."/>
            <person name="Shi Y."/>
            <person name="Qiu Z."/>
            <person name="Liu S."/>
            <person name="Yang H."/>
        </authorList>
    </citation>
    <scope>NUCLEOTIDE SEQUENCE [LARGE SCALE GENOMIC DNA]</scope>
    <source>
        <strain evidence="8 9">TSB47</strain>
    </source>
</reference>
<proteinExistence type="inferred from homology"/>
<accession>A0A178IIT6</accession>
<evidence type="ECO:0000313" key="9">
    <source>
        <dbReference type="Proteomes" id="UP000078486"/>
    </source>
</evidence>
<name>A0A178IIT6_9BACT</name>
<evidence type="ECO:0000256" key="1">
    <source>
        <dbReference type="ARBA" id="ARBA00001974"/>
    </source>
</evidence>
<evidence type="ECO:0000259" key="7">
    <source>
        <dbReference type="Pfam" id="PF01266"/>
    </source>
</evidence>
<dbReference type="OrthoDB" id="9766796at2"/>
<dbReference type="PRINTS" id="PR01001">
    <property type="entry name" value="FADG3PDH"/>
</dbReference>